<dbReference type="Proteomes" id="UP000294881">
    <property type="component" value="Unassembled WGS sequence"/>
</dbReference>
<dbReference type="AlphaFoldDB" id="A0A4R2GVN7"/>
<dbReference type="InterPro" id="IPR012863">
    <property type="entry name" value="DUF1636"/>
</dbReference>
<name>A0A4R2GVN7_9HYPH</name>
<dbReference type="RefSeq" id="WP_165909906.1">
    <property type="nucleotide sequence ID" value="NZ_JBHUNN010000002.1"/>
</dbReference>
<keyword evidence="2" id="KW-1185">Reference proteome</keyword>
<reference evidence="1 2" key="1">
    <citation type="submission" date="2019-03" db="EMBL/GenBank/DDBJ databases">
        <title>Genomic Encyclopedia of Type Strains, Phase IV (KMG-IV): sequencing the most valuable type-strain genomes for metagenomic binning, comparative biology and taxonomic classification.</title>
        <authorList>
            <person name="Goeker M."/>
        </authorList>
    </citation>
    <scope>NUCLEOTIDE SEQUENCE [LARGE SCALE GENOMIC DNA]</scope>
    <source>
        <strain evidence="1 2">DSM 22958</strain>
    </source>
</reference>
<dbReference type="Pfam" id="PF07845">
    <property type="entry name" value="DUF1636"/>
    <property type="match status" value="1"/>
</dbReference>
<sequence>MIPSQPPTPAGSASLSVCVTCRQRTHEAPGYIEPGRALLAALAQRLAGGSVTVRGVQCFAVCNRPCTIALQAPGKWSHIIGDLTLAGDVDAIVEAALLYARTPDGIIPWAQTPMAFRRGGVARLPPPPV</sequence>
<comment type="caution">
    <text evidence="1">The sequence shown here is derived from an EMBL/GenBank/DDBJ whole genome shotgun (WGS) entry which is preliminary data.</text>
</comment>
<evidence type="ECO:0000313" key="1">
    <source>
        <dbReference type="EMBL" id="TCO14765.1"/>
    </source>
</evidence>
<evidence type="ECO:0000313" key="2">
    <source>
        <dbReference type="Proteomes" id="UP000294881"/>
    </source>
</evidence>
<protein>
    <submittedName>
        <fullName evidence="1">Putative metal-binding protein</fullName>
    </submittedName>
</protein>
<dbReference type="EMBL" id="SLWL01000003">
    <property type="protein sequence ID" value="TCO14765.1"/>
    <property type="molecule type" value="Genomic_DNA"/>
</dbReference>
<organism evidence="1 2">
    <name type="scientific">Camelimonas lactis</name>
    <dbReference type="NCBI Taxonomy" id="659006"/>
    <lineage>
        <taxon>Bacteria</taxon>
        <taxon>Pseudomonadati</taxon>
        <taxon>Pseudomonadota</taxon>
        <taxon>Alphaproteobacteria</taxon>
        <taxon>Hyphomicrobiales</taxon>
        <taxon>Chelatococcaceae</taxon>
        <taxon>Camelimonas</taxon>
    </lineage>
</organism>
<gene>
    <name evidence="1" type="ORF">EV666_103274</name>
</gene>
<proteinExistence type="predicted"/>
<accession>A0A4R2GVN7</accession>